<keyword evidence="5 7" id="KW-0472">Membrane</keyword>
<dbReference type="Gene3D" id="1.20.58.70">
    <property type="match status" value="4"/>
</dbReference>
<comment type="similarity">
    <text evidence="2">Belongs to the syntaxin family.</text>
</comment>
<dbReference type="PANTHER" id="PTHR19957">
    <property type="entry name" value="SYNTAXIN"/>
    <property type="match status" value="1"/>
</dbReference>
<dbReference type="EMBL" id="RHLC01000012">
    <property type="protein sequence ID" value="TPP54289.1"/>
    <property type="molecule type" value="Genomic_DNA"/>
</dbReference>
<evidence type="ECO:0000256" key="1">
    <source>
        <dbReference type="ARBA" id="ARBA00004211"/>
    </source>
</evidence>
<evidence type="ECO:0000256" key="2">
    <source>
        <dbReference type="ARBA" id="ARBA00009063"/>
    </source>
</evidence>
<keyword evidence="4 7" id="KW-1133">Transmembrane helix</keyword>
<dbReference type="GO" id="GO:0006886">
    <property type="term" value="P:intracellular protein transport"/>
    <property type="evidence" value="ECO:0007669"/>
    <property type="project" value="TreeGrafter"/>
</dbReference>
<feature type="domain" description="T-SNARE coiled-coil homology" evidence="8">
    <location>
        <begin position="231"/>
        <end position="293"/>
    </location>
</feature>
<evidence type="ECO:0000256" key="5">
    <source>
        <dbReference type="ARBA" id="ARBA00023136"/>
    </source>
</evidence>
<accession>A0A504Y2K3</accession>
<dbReference type="VEuPathDB" id="TriTrypDB:LDHU3_28.2040"/>
<dbReference type="SMART" id="SM00503">
    <property type="entry name" value="SynN"/>
    <property type="match status" value="4"/>
</dbReference>
<gene>
    <name evidence="9" type="ORF">CGC21_22240</name>
</gene>
<dbReference type="CDD" id="cd15848">
    <property type="entry name" value="SNARE_syntaxin1-like"/>
    <property type="match status" value="4"/>
</dbReference>
<evidence type="ECO:0000313" key="10">
    <source>
        <dbReference type="Proteomes" id="UP000318447"/>
    </source>
</evidence>
<protein>
    <submittedName>
        <fullName evidence="9">SNARE domain family protein</fullName>
    </submittedName>
</protein>
<sequence>MDRLPQLRAAAGLEPSLAPATISLSTSPSTQNYSLAEGGAPVKVTFAIPPSEIDQDTIDTLDAFYGDVAEVLGNVRTIRAAMDELQQKHTENMQTVDEARSKALRGEIDELSRETGNAAKAAKEKLDAMSKNTAKLKSVPDSVHANSAIIRIEENQYTHLVLKLAMAMAEYQRQQSANEAYYKAQTQRQIKIKYTNPDGSAIDDSTAAQLAEQVMENDTSSYIFQQSKEVLASIIETRNDIYRIEQSMRDLNQLFNDLAFLVNEQGELMDVILANVQQSTRYVEKGRAALKKARRYQKKSRKKLICVLVCGVTIVALFVVVGVLAATIKIPRTTPREASSALDPFYGDVAEVLGNVRTIRAAMDELQQKHTENMQTVDEARSKALRGEIDELSRETGNAAKAAKEKLDAMSKNTAKLKSVPDSVHANSAIIRIEENQYTHLVLKLAMAMAEYQRQQSANEAYYKAQTQRQIKIKYTNPDGSAIDDSTAAQLAEQVMENDTSSYIFQQSKEVLASIIETRNDIYRIEQSMRDLNQLFNDLAFLVNEQGELMDVILANVQQSTRYVEKGRAALKKARRYQKKSRKKLICVLVCGVTIVALFVVVGVLAATIKIPRTTPREASSALDPFYGDVAEVLGNVRTIRAAMDELQQKHTENMQTVDEARSKALRGEIDELSRETGNAAKAAKEKLDAMSKNTAKLKSVPDSVHANSAIIRIEENQYTHLVLKLAMAMAEYQRQQSANEAYYKAQTQRQIKIKYTNPDGSAIDDSTAAQLAEQVMENDTSSYIFQQSKEVLASIIETRNDIYRIEQSMRDLNQLFNDLAFLVNEQGELMDVILANVQQSTRYVEKGRAALKKARRYQKKSRKKLICVLVCGVTIVALFVVVGVLAATIKIPRTTPREASSALDPFYGDVAEVLGNVRTIRAAMDELQQKHTENMQTVDEARSKALRGEIDELSRETGNAAKAAKEKLDAMSKNTAKLKSVPDSVHANSAIIRIEENQYTHLVLKLAMAMAEYQRQQSANEAYYKAQTQRQIKIKYTNPDGSAIDDSTAAQLAEQVMENDTSSYIFQQSKEVLASIIETRNDIYRIEQSMRDLNQLFNDLAFLVNEQGELMDVILANVQQSTRYVEKGRAALKKARRYQKKSRKKLRCSVLRNEYVGKTAMDYSPWKEAPVQVCRPCCPEGEKWAA</sequence>
<dbReference type="VEuPathDB" id="TriTrypDB:LdBPK_281600.1"/>
<dbReference type="VEuPathDB" id="TriTrypDB:LdCL_280020600"/>
<keyword evidence="6" id="KW-0175">Coiled coil</keyword>
<dbReference type="GO" id="GO:0031201">
    <property type="term" value="C:SNARE complex"/>
    <property type="evidence" value="ECO:0007669"/>
    <property type="project" value="TreeGrafter"/>
</dbReference>
<comment type="caution">
    <text evidence="9">The sequence shown here is derived from an EMBL/GenBank/DDBJ whole genome shotgun (WGS) entry which is preliminary data.</text>
</comment>
<dbReference type="Gene3D" id="1.20.5.110">
    <property type="match status" value="4"/>
</dbReference>
<dbReference type="PROSITE" id="PS50192">
    <property type="entry name" value="T_SNARE"/>
    <property type="match status" value="4"/>
</dbReference>
<dbReference type="GO" id="GO:0005886">
    <property type="term" value="C:plasma membrane"/>
    <property type="evidence" value="ECO:0007669"/>
    <property type="project" value="TreeGrafter"/>
</dbReference>
<dbReference type="GO" id="GO:0012505">
    <property type="term" value="C:endomembrane system"/>
    <property type="evidence" value="ECO:0007669"/>
    <property type="project" value="TreeGrafter"/>
</dbReference>
<organism evidence="9 10">
    <name type="scientific">Leishmania donovani</name>
    <dbReference type="NCBI Taxonomy" id="5661"/>
    <lineage>
        <taxon>Eukaryota</taxon>
        <taxon>Discoba</taxon>
        <taxon>Euglenozoa</taxon>
        <taxon>Kinetoplastea</taxon>
        <taxon>Metakinetoplastina</taxon>
        <taxon>Trypanosomatida</taxon>
        <taxon>Trypanosomatidae</taxon>
        <taxon>Leishmaniinae</taxon>
        <taxon>Leishmania</taxon>
    </lineage>
</organism>
<feature type="coiled-coil region" evidence="6">
    <location>
        <begin position="630"/>
        <end position="664"/>
    </location>
</feature>
<feature type="transmembrane region" description="Helical" evidence="7">
    <location>
        <begin position="866"/>
        <end position="888"/>
    </location>
</feature>
<dbReference type="InterPro" id="IPR006011">
    <property type="entry name" value="Syntaxin_N"/>
</dbReference>
<feature type="transmembrane region" description="Helical" evidence="7">
    <location>
        <begin position="585"/>
        <end position="607"/>
    </location>
</feature>
<dbReference type="GO" id="GO:0005484">
    <property type="term" value="F:SNAP receptor activity"/>
    <property type="evidence" value="ECO:0007669"/>
    <property type="project" value="TreeGrafter"/>
</dbReference>
<proteinExistence type="inferred from homology"/>
<dbReference type="VEuPathDB" id="TriTrypDB:LdCL_280020700"/>
<dbReference type="InterPro" id="IPR045242">
    <property type="entry name" value="Syntaxin"/>
</dbReference>
<dbReference type="VEuPathDB" id="TriTrypDB:LDHU3_28.2060"/>
<dbReference type="Proteomes" id="UP000318447">
    <property type="component" value="Unassembled WGS sequence"/>
</dbReference>
<dbReference type="SUPFAM" id="SSF47661">
    <property type="entry name" value="t-snare proteins"/>
    <property type="match status" value="4"/>
</dbReference>
<feature type="transmembrane region" description="Helical" evidence="7">
    <location>
        <begin position="304"/>
        <end position="326"/>
    </location>
</feature>
<evidence type="ECO:0000259" key="8">
    <source>
        <dbReference type="PROSITE" id="PS50192"/>
    </source>
</evidence>
<feature type="coiled-coil region" evidence="6">
    <location>
        <begin position="68"/>
        <end position="102"/>
    </location>
</feature>
<evidence type="ECO:0000256" key="3">
    <source>
        <dbReference type="ARBA" id="ARBA00022692"/>
    </source>
</evidence>
<feature type="coiled-coil region" evidence="6">
    <location>
        <begin position="911"/>
        <end position="945"/>
    </location>
</feature>
<dbReference type="InterPro" id="IPR010989">
    <property type="entry name" value="SNARE"/>
</dbReference>
<dbReference type="FunFam" id="1.20.5.110:FF:000153">
    <property type="entry name" value="Target SNARE, putative"/>
    <property type="match status" value="3"/>
</dbReference>
<feature type="coiled-coil region" evidence="6">
    <location>
        <begin position="349"/>
        <end position="383"/>
    </location>
</feature>
<dbReference type="Pfam" id="PF05739">
    <property type="entry name" value="SNARE"/>
    <property type="match status" value="4"/>
</dbReference>
<dbReference type="PANTHER" id="PTHR19957:SF307">
    <property type="entry name" value="PROTEIN SSO1-RELATED"/>
    <property type="match status" value="1"/>
</dbReference>
<evidence type="ECO:0000256" key="6">
    <source>
        <dbReference type="SAM" id="Coils"/>
    </source>
</evidence>
<dbReference type="Pfam" id="PF00804">
    <property type="entry name" value="Syntaxin"/>
    <property type="match status" value="4"/>
</dbReference>
<feature type="domain" description="T-SNARE coiled-coil homology" evidence="8">
    <location>
        <begin position="512"/>
        <end position="574"/>
    </location>
</feature>
<dbReference type="InterPro" id="IPR000727">
    <property type="entry name" value="T_SNARE_dom"/>
</dbReference>
<keyword evidence="3 7" id="KW-0812">Transmembrane</keyword>
<feature type="domain" description="T-SNARE coiled-coil homology" evidence="8">
    <location>
        <begin position="793"/>
        <end position="855"/>
    </location>
</feature>
<dbReference type="GO" id="GO:0006906">
    <property type="term" value="P:vesicle fusion"/>
    <property type="evidence" value="ECO:0007669"/>
    <property type="project" value="TreeGrafter"/>
</dbReference>
<dbReference type="AlphaFoldDB" id="A0A504Y2K3"/>
<comment type="subcellular location">
    <subcellularLocation>
        <location evidence="1">Membrane</location>
        <topology evidence="1">Single-pass type IV membrane protein</topology>
    </subcellularLocation>
</comment>
<dbReference type="GO" id="GO:0000149">
    <property type="term" value="F:SNARE binding"/>
    <property type="evidence" value="ECO:0007669"/>
    <property type="project" value="TreeGrafter"/>
</dbReference>
<reference evidence="10" key="1">
    <citation type="submission" date="2019-02" db="EMBL/GenBank/DDBJ databases">
        <title>FDA dAtabase for Regulatory Grade micrObial Sequences (FDA-ARGOS): Supporting development and validation of Infectious Disease Dx tests.</title>
        <authorList>
            <person name="Duncan R."/>
            <person name="Fisher C."/>
            <person name="Tallon L."/>
            <person name="Sadzewicz L."/>
            <person name="Sengamalay N."/>
            <person name="Ott S."/>
            <person name="Godinez A."/>
            <person name="Nagaraj S."/>
            <person name="Vavikolanu K."/>
            <person name="Nadendla S."/>
            <person name="Aluvathingal J."/>
            <person name="Sichtig H."/>
        </authorList>
    </citation>
    <scope>NUCLEOTIDE SEQUENCE [LARGE SCALE GENOMIC DNA]</scope>
    <source>
        <strain evidence="10">FDAARGOS_361</strain>
    </source>
</reference>
<dbReference type="SMART" id="SM00397">
    <property type="entry name" value="t_SNARE"/>
    <property type="match status" value="4"/>
</dbReference>
<dbReference type="GO" id="GO:0048278">
    <property type="term" value="P:vesicle docking"/>
    <property type="evidence" value="ECO:0007669"/>
    <property type="project" value="TreeGrafter"/>
</dbReference>
<feature type="domain" description="T-SNARE coiled-coil homology" evidence="8">
    <location>
        <begin position="1074"/>
        <end position="1136"/>
    </location>
</feature>
<evidence type="ECO:0000256" key="7">
    <source>
        <dbReference type="SAM" id="Phobius"/>
    </source>
</evidence>
<evidence type="ECO:0000313" key="9">
    <source>
        <dbReference type="EMBL" id="TPP54289.1"/>
    </source>
</evidence>
<name>A0A504Y2K3_LEIDO</name>
<evidence type="ECO:0000256" key="4">
    <source>
        <dbReference type="ARBA" id="ARBA00022989"/>
    </source>
</evidence>
<dbReference type="GO" id="GO:0006887">
    <property type="term" value="P:exocytosis"/>
    <property type="evidence" value="ECO:0007669"/>
    <property type="project" value="TreeGrafter"/>
</dbReference>